<name>X1DPN2_9ZZZZ</name>
<dbReference type="SUPFAM" id="SSF118116">
    <property type="entry name" value="DNA mismatch repair protein MutL"/>
    <property type="match status" value="1"/>
</dbReference>
<dbReference type="AlphaFoldDB" id="X1DPN2"/>
<dbReference type="SMART" id="SM00853">
    <property type="entry name" value="MutL_C"/>
    <property type="match status" value="1"/>
</dbReference>
<dbReference type="GO" id="GO:0140664">
    <property type="term" value="F:ATP-dependent DNA damage sensor activity"/>
    <property type="evidence" value="ECO:0007669"/>
    <property type="project" value="InterPro"/>
</dbReference>
<dbReference type="PANTHER" id="PTHR10073">
    <property type="entry name" value="DNA MISMATCH REPAIR PROTEIN MLH, PMS, MUTL"/>
    <property type="match status" value="1"/>
</dbReference>
<sequence length="347" mass="39544">ITNAILRGYGTALPHDRTPIVFLNIKIPKNEIDVNVHPTKREVRFSKEAKLFGLVELAVKESLEKSGLEIFERVSEPKYKPTMLDLHSTPNDSTKKQPSQIRSSPSPSLAQDKLGYKVVKTRDKSIDHFLPSTHKGTSYQKQEHSQKTLIKILGIIKDIYIIAETNEGLLLCDQHAAHEKINYSKYVDQIKRKKINVQSLLAPISVSMKPSELEVINDLKTNLKEYGFELEIFGKNEILIRSIPSIMGVVISYELAKDLIDIFKENIDQISNQVKPEDLDFIKDIVSIFACRRSIKAGDKIAVSEAESLIENLLKLEEPYTCPHGRPTMVILNQKYIEEIFQRDYKS</sequence>
<dbReference type="InterPro" id="IPR038973">
    <property type="entry name" value="MutL/Mlh/Pms-like"/>
</dbReference>
<feature type="compositionally biased region" description="Low complexity" evidence="1">
    <location>
        <begin position="97"/>
        <end position="108"/>
    </location>
</feature>
<evidence type="ECO:0000259" key="3">
    <source>
        <dbReference type="SMART" id="SM01340"/>
    </source>
</evidence>
<evidence type="ECO:0000313" key="4">
    <source>
        <dbReference type="EMBL" id="GAH22147.1"/>
    </source>
</evidence>
<dbReference type="PANTHER" id="PTHR10073:SF12">
    <property type="entry name" value="DNA MISMATCH REPAIR PROTEIN MLH1"/>
    <property type="match status" value="1"/>
</dbReference>
<dbReference type="GO" id="GO:0032300">
    <property type="term" value="C:mismatch repair complex"/>
    <property type="evidence" value="ECO:0007669"/>
    <property type="project" value="InterPro"/>
</dbReference>
<dbReference type="Gene3D" id="3.30.230.10">
    <property type="match status" value="1"/>
</dbReference>
<dbReference type="InterPro" id="IPR037198">
    <property type="entry name" value="MutL_C_sf"/>
</dbReference>
<dbReference type="Pfam" id="PF01119">
    <property type="entry name" value="DNA_mis_repair"/>
    <property type="match status" value="1"/>
</dbReference>
<feature type="region of interest" description="Disordered" evidence="1">
    <location>
        <begin position="81"/>
        <end position="110"/>
    </location>
</feature>
<evidence type="ECO:0000256" key="1">
    <source>
        <dbReference type="SAM" id="MobiDB-lite"/>
    </source>
</evidence>
<protein>
    <recommendedName>
        <fullName evidence="5">MutL C-terminal dimerisation domain-containing protein</fullName>
    </recommendedName>
</protein>
<dbReference type="Gene3D" id="3.30.1540.20">
    <property type="entry name" value="MutL, C-terminal domain, dimerisation subdomain"/>
    <property type="match status" value="1"/>
</dbReference>
<proteinExistence type="predicted"/>
<dbReference type="InterPro" id="IPR014790">
    <property type="entry name" value="MutL_C"/>
</dbReference>
<dbReference type="InterPro" id="IPR013507">
    <property type="entry name" value="DNA_mismatch_S5_2-like"/>
</dbReference>
<comment type="caution">
    <text evidence="4">The sequence shown here is derived from an EMBL/GenBank/DDBJ whole genome shotgun (WGS) entry which is preliminary data.</text>
</comment>
<dbReference type="GO" id="GO:0006298">
    <property type="term" value="P:mismatch repair"/>
    <property type="evidence" value="ECO:0007669"/>
    <property type="project" value="InterPro"/>
</dbReference>
<dbReference type="InterPro" id="IPR042120">
    <property type="entry name" value="MutL_C_dimsub"/>
</dbReference>
<dbReference type="Gene3D" id="3.30.1370.100">
    <property type="entry name" value="MutL, C-terminal domain, regulatory subdomain"/>
    <property type="match status" value="1"/>
</dbReference>
<dbReference type="SMART" id="SM01340">
    <property type="entry name" value="DNA_mis_repair"/>
    <property type="match status" value="1"/>
</dbReference>
<dbReference type="InterPro" id="IPR042121">
    <property type="entry name" value="MutL_C_regsub"/>
</dbReference>
<feature type="domain" description="DNA mismatch repair protein S5" evidence="3">
    <location>
        <begin position="1"/>
        <end position="64"/>
    </location>
</feature>
<dbReference type="GO" id="GO:0005524">
    <property type="term" value="F:ATP binding"/>
    <property type="evidence" value="ECO:0007669"/>
    <property type="project" value="InterPro"/>
</dbReference>
<dbReference type="InterPro" id="IPR014721">
    <property type="entry name" value="Ribsml_uS5_D2-typ_fold_subgr"/>
</dbReference>
<gene>
    <name evidence="4" type="ORF">S03H2_04749</name>
</gene>
<dbReference type="GO" id="GO:0016887">
    <property type="term" value="F:ATP hydrolysis activity"/>
    <property type="evidence" value="ECO:0007669"/>
    <property type="project" value="InterPro"/>
</dbReference>
<dbReference type="CDD" id="cd00782">
    <property type="entry name" value="MutL_Trans"/>
    <property type="match status" value="1"/>
</dbReference>
<dbReference type="Pfam" id="PF08676">
    <property type="entry name" value="MutL_C"/>
    <property type="match status" value="1"/>
</dbReference>
<reference evidence="4" key="1">
    <citation type="journal article" date="2014" name="Front. Microbiol.">
        <title>High frequency of phylogenetically diverse reductive dehalogenase-homologous genes in deep subseafloor sedimentary metagenomes.</title>
        <authorList>
            <person name="Kawai M."/>
            <person name="Futagami T."/>
            <person name="Toyoda A."/>
            <person name="Takaki Y."/>
            <person name="Nishi S."/>
            <person name="Hori S."/>
            <person name="Arai W."/>
            <person name="Tsubouchi T."/>
            <person name="Morono Y."/>
            <person name="Uchiyama I."/>
            <person name="Ito T."/>
            <person name="Fujiyama A."/>
            <person name="Inagaki F."/>
            <person name="Takami H."/>
        </authorList>
    </citation>
    <scope>NUCLEOTIDE SEQUENCE</scope>
    <source>
        <strain evidence="4">Expedition CK06-06</strain>
    </source>
</reference>
<dbReference type="SUPFAM" id="SSF54211">
    <property type="entry name" value="Ribosomal protein S5 domain 2-like"/>
    <property type="match status" value="1"/>
</dbReference>
<dbReference type="EMBL" id="BARU01001917">
    <property type="protein sequence ID" value="GAH22147.1"/>
    <property type="molecule type" value="Genomic_DNA"/>
</dbReference>
<dbReference type="InterPro" id="IPR020568">
    <property type="entry name" value="Ribosomal_Su5_D2-typ_SF"/>
</dbReference>
<evidence type="ECO:0000259" key="2">
    <source>
        <dbReference type="SMART" id="SM00853"/>
    </source>
</evidence>
<feature type="domain" description="MutL C-terminal dimerisation" evidence="2">
    <location>
        <begin position="152"/>
        <end position="301"/>
    </location>
</feature>
<dbReference type="GO" id="GO:0030983">
    <property type="term" value="F:mismatched DNA binding"/>
    <property type="evidence" value="ECO:0007669"/>
    <property type="project" value="InterPro"/>
</dbReference>
<feature type="non-terminal residue" evidence="4">
    <location>
        <position position="1"/>
    </location>
</feature>
<organism evidence="4">
    <name type="scientific">marine sediment metagenome</name>
    <dbReference type="NCBI Taxonomy" id="412755"/>
    <lineage>
        <taxon>unclassified sequences</taxon>
        <taxon>metagenomes</taxon>
        <taxon>ecological metagenomes</taxon>
    </lineage>
</organism>
<accession>X1DPN2</accession>
<evidence type="ECO:0008006" key="5">
    <source>
        <dbReference type="Google" id="ProtNLM"/>
    </source>
</evidence>